<reference evidence="2" key="1">
    <citation type="journal article" date="2022" name="Int. J. Mol. Sci.">
        <title>Draft Genome of Tanacetum Coccineum: Genomic Comparison of Closely Related Tanacetum-Family Plants.</title>
        <authorList>
            <person name="Yamashiro T."/>
            <person name="Shiraishi A."/>
            <person name="Nakayama K."/>
            <person name="Satake H."/>
        </authorList>
    </citation>
    <scope>NUCLEOTIDE SEQUENCE</scope>
</reference>
<organism evidence="2 3">
    <name type="scientific">Tanacetum coccineum</name>
    <dbReference type="NCBI Taxonomy" id="301880"/>
    <lineage>
        <taxon>Eukaryota</taxon>
        <taxon>Viridiplantae</taxon>
        <taxon>Streptophyta</taxon>
        <taxon>Embryophyta</taxon>
        <taxon>Tracheophyta</taxon>
        <taxon>Spermatophyta</taxon>
        <taxon>Magnoliopsida</taxon>
        <taxon>eudicotyledons</taxon>
        <taxon>Gunneridae</taxon>
        <taxon>Pentapetalae</taxon>
        <taxon>asterids</taxon>
        <taxon>campanulids</taxon>
        <taxon>Asterales</taxon>
        <taxon>Asteraceae</taxon>
        <taxon>Asteroideae</taxon>
        <taxon>Anthemideae</taxon>
        <taxon>Anthemidinae</taxon>
        <taxon>Tanacetum</taxon>
    </lineage>
</organism>
<accession>A0ABQ5FV24</accession>
<keyword evidence="3" id="KW-1185">Reference proteome</keyword>
<feature type="region of interest" description="Disordered" evidence="1">
    <location>
        <begin position="248"/>
        <end position="336"/>
    </location>
</feature>
<protein>
    <submittedName>
        <fullName evidence="2">Uncharacterized protein</fullName>
    </submittedName>
</protein>
<reference evidence="2" key="2">
    <citation type="submission" date="2022-01" db="EMBL/GenBank/DDBJ databases">
        <authorList>
            <person name="Yamashiro T."/>
            <person name="Shiraishi A."/>
            <person name="Satake H."/>
            <person name="Nakayama K."/>
        </authorList>
    </citation>
    <scope>NUCLEOTIDE SEQUENCE</scope>
</reference>
<gene>
    <name evidence="2" type="ORF">Tco_1018200</name>
</gene>
<feature type="region of interest" description="Disordered" evidence="1">
    <location>
        <begin position="525"/>
        <end position="549"/>
    </location>
</feature>
<name>A0ABQ5FV24_9ASTR</name>
<feature type="region of interest" description="Disordered" evidence="1">
    <location>
        <begin position="159"/>
        <end position="181"/>
    </location>
</feature>
<evidence type="ECO:0000313" key="2">
    <source>
        <dbReference type="EMBL" id="GJT66720.1"/>
    </source>
</evidence>
<dbReference type="Proteomes" id="UP001151760">
    <property type="component" value="Unassembled WGS sequence"/>
</dbReference>
<evidence type="ECO:0000313" key="3">
    <source>
        <dbReference type="Proteomes" id="UP001151760"/>
    </source>
</evidence>
<sequence length="549" mass="61837">MLRVLNPHYNKGVFPKRRINRLPLVITKYLVNISKRRAFWSLNKDILKITILTTNTLYPSRKIRRIRACTHQRPQRKQVQYAVSSEDQYAVLEIKALVERDNVGFDFTKSDLCPSFIEGYTAKGVDFHVADSQTGNHREDDFKPLETIRRFLGIIGSRSLSSSKGSPSGQRGGSGSGVPKAVTKPITHIEVPKNPSFTTAEGVPVLSLFWVTLIFFDNNVCFVHLVFAKMDFRSFMMDGVDGEFHFEHEGGVGDGEGSSPSIRSNIGDSNDTPSEKDVTSEARNQKLGKSSKATRKRKQIVKSSRKDTRQKAQKVPPQASKDSGDPSDPLDVDSDPDFHEFSYAKKLKDSIDCHWVVAHVTSPSWTQHLKKISLEKLCDIHDKAYMRQVVLDNMLNSRTRKDKNSLMLDIREDIKTMHGQVDRLHGEYSWLVLEENKWVNYEQTLAILHLKVKVAKVVPYVATKLARSDKMGLLVAHLAKEALSHGRCLTPEEVAHLKEPFELEKMSEVNIDPYAPLEVLLSKKPKSLRPKPAPSSSKPSSSQAPNPTS</sequence>
<dbReference type="EMBL" id="BQNB010017740">
    <property type="protein sequence ID" value="GJT66720.1"/>
    <property type="molecule type" value="Genomic_DNA"/>
</dbReference>
<feature type="compositionally biased region" description="Polar residues" evidence="1">
    <location>
        <begin position="258"/>
        <end position="272"/>
    </location>
</feature>
<evidence type="ECO:0000256" key="1">
    <source>
        <dbReference type="SAM" id="MobiDB-lite"/>
    </source>
</evidence>
<comment type="caution">
    <text evidence="2">The sequence shown here is derived from an EMBL/GenBank/DDBJ whole genome shotgun (WGS) entry which is preliminary data.</text>
</comment>
<feature type="compositionally biased region" description="Low complexity" evidence="1">
    <location>
        <begin position="159"/>
        <end position="169"/>
    </location>
</feature>
<feature type="compositionally biased region" description="Basic and acidic residues" evidence="1">
    <location>
        <begin position="273"/>
        <end position="284"/>
    </location>
</feature>
<proteinExistence type="predicted"/>